<keyword evidence="1" id="KW-0436">Ligase</keyword>
<dbReference type="SUPFAM" id="SSF56059">
    <property type="entry name" value="Glutathione synthetase ATP-binding domain-like"/>
    <property type="match status" value="1"/>
</dbReference>
<dbReference type="GO" id="GO:0046872">
    <property type="term" value="F:metal ion binding"/>
    <property type="evidence" value="ECO:0007669"/>
    <property type="project" value="InterPro"/>
</dbReference>
<gene>
    <name evidence="6" type="ORF">NC797_17605</name>
</gene>
<dbReference type="EMBL" id="JAMQKB010000041">
    <property type="protein sequence ID" value="MDC3426301.1"/>
    <property type="molecule type" value="Genomic_DNA"/>
</dbReference>
<accession>A0A9X3WXX7</accession>
<sequence length="392" mass="44010">MKKPHILIIGGWDEILTKALRLSVDITLFQTNDSITEYQKNVVKSLYIMDINSCEETLKNAIPVNEKHPFDSVVSFTEYGLESAAFIKEKLNLLGNPLKPISLTRDKVEMREFLKYKETKIKTIGFAECFNLNDLEHASRNLNYPLIIKPSKGAGSEGVVYINSPNELIEAWTWASKYDSPLILEEFIDGDEFSIESISFNGIHTVIAITKKQTTGAPNFIEVGHVLPAPIENEKKLLIEEAVIDFLQAIGHKIGPCHTEVKINSQGIFIIEAQTRVGGDRIWEMVELAKGYDLITETLRYLVFGATNRVTSKSNTSEILFFLSPVNAGENAIKTLEELNGVVKIKVTGQNSQRIESSRNRLGYILTVGKSEEDTRSVIKTVQEKLFVKDLN</sequence>
<evidence type="ECO:0000256" key="2">
    <source>
        <dbReference type="ARBA" id="ARBA00022741"/>
    </source>
</evidence>
<dbReference type="Gene3D" id="3.30.470.20">
    <property type="entry name" value="ATP-grasp fold, B domain"/>
    <property type="match status" value="1"/>
</dbReference>
<keyword evidence="3 4" id="KW-0067">ATP-binding</keyword>
<keyword evidence="7" id="KW-1185">Reference proteome</keyword>
<dbReference type="RefSeq" id="WP_272438129.1">
    <property type="nucleotide sequence ID" value="NZ_JAMQKB010000041.1"/>
</dbReference>
<evidence type="ECO:0000313" key="7">
    <source>
        <dbReference type="Proteomes" id="UP001145050"/>
    </source>
</evidence>
<feature type="domain" description="ATP-grasp" evidence="5">
    <location>
        <begin position="113"/>
        <end position="303"/>
    </location>
</feature>
<proteinExistence type="predicted"/>
<dbReference type="PANTHER" id="PTHR43585:SF2">
    <property type="entry name" value="ATP-GRASP ENZYME FSQD"/>
    <property type="match status" value="1"/>
</dbReference>
<evidence type="ECO:0000256" key="3">
    <source>
        <dbReference type="ARBA" id="ARBA00022840"/>
    </source>
</evidence>
<evidence type="ECO:0000313" key="6">
    <source>
        <dbReference type="EMBL" id="MDC3426301.1"/>
    </source>
</evidence>
<dbReference type="Proteomes" id="UP001145050">
    <property type="component" value="Unassembled WGS sequence"/>
</dbReference>
<dbReference type="Gene3D" id="3.40.50.20">
    <property type="match status" value="1"/>
</dbReference>
<organism evidence="6 7">
    <name type="scientific">Terrihalobacillus insolitus</name>
    <dbReference type="NCBI Taxonomy" id="2950438"/>
    <lineage>
        <taxon>Bacteria</taxon>
        <taxon>Bacillati</taxon>
        <taxon>Bacillota</taxon>
        <taxon>Bacilli</taxon>
        <taxon>Bacillales</taxon>
        <taxon>Bacillaceae</taxon>
        <taxon>Terrihalobacillus</taxon>
    </lineage>
</organism>
<evidence type="ECO:0000256" key="4">
    <source>
        <dbReference type="PROSITE-ProRule" id="PRU00409"/>
    </source>
</evidence>
<dbReference type="InterPro" id="IPR052032">
    <property type="entry name" value="ATP-dep_AA_Ligase"/>
</dbReference>
<comment type="caution">
    <text evidence="6">The sequence shown here is derived from an EMBL/GenBank/DDBJ whole genome shotgun (WGS) entry which is preliminary data.</text>
</comment>
<dbReference type="InterPro" id="IPR011761">
    <property type="entry name" value="ATP-grasp"/>
</dbReference>
<keyword evidence="2 4" id="KW-0547">Nucleotide-binding</keyword>
<evidence type="ECO:0000256" key="1">
    <source>
        <dbReference type="ARBA" id="ARBA00022598"/>
    </source>
</evidence>
<dbReference type="PROSITE" id="PS50975">
    <property type="entry name" value="ATP_GRASP"/>
    <property type="match status" value="1"/>
</dbReference>
<dbReference type="GO" id="GO:0005524">
    <property type="term" value="F:ATP binding"/>
    <property type="evidence" value="ECO:0007669"/>
    <property type="project" value="UniProtKB-UniRule"/>
</dbReference>
<name>A0A9X3WXX7_9BACI</name>
<dbReference type="GO" id="GO:0016874">
    <property type="term" value="F:ligase activity"/>
    <property type="evidence" value="ECO:0007669"/>
    <property type="project" value="UniProtKB-KW"/>
</dbReference>
<dbReference type="PANTHER" id="PTHR43585">
    <property type="entry name" value="FUMIPYRROLE BIOSYNTHESIS PROTEIN C"/>
    <property type="match status" value="1"/>
</dbReference>
<dbReference type="AlphaFoldDB" id="A0A9X3WXX7"/>
<dbReference type="Pfam" id="PF13535">
    <property type="entry name" value="ATP-grasp_4"/>
    <property type="match status" value="1"/>
</dbReference>
<protein>
    <submittedName>
        <fullName evidence="6">ATP-grasp domain-containing protein</fullName>
    </submittedName>
</protein>
<reference evidence="6" key="1">
    <citation type="submission" date="2022-06" db="EMBL/GenBank/DDBJ databases">
        <title>Aquibacillus sp. a new bacterium isolated from soil saline samples.</title>
        <authorList>
            <person name="Galisteo C."/>
            <person name="De La Haba R."/>
            <person name="Sanchez-Porro C."/>
            <person name="Ventosa A."/>
        </authorList>
    </citation>
    <scope>NUCLEOTIDE SEQUENCE</scope>
    <source>
        <strain evidence="6">3ASR75-11</strain>
    </source>
</reference>
<evidence type="ECO:0000259" key="5">
    <source>
        <dbReference type="PROSITE" id="PS50975"/>
    </source>
</evidence>